<evidence type="ECO:0000256" key="1">
    <source>
        <dbReference type="SAM" id="Coils"/>
    </source>
</evidence>
<proteinExistence type="predicted"/>
<dbReference type="PATRIC" id="fig|1196325.3.peg.1397"/>
<name>I7B7D5_PSEPT</name>
<gene>
    <name evidence="2" type="ordered locus">T1E_1393</name>
</gene>
<evidence type="ECO:0000313" key="2">
    <source>
        <dbReference type="EMBL" id="AFO47248.1"/>
    </source>
</evidence>
<protein>
    <submittedName>
        <fullName evidence="2">Uncharacterized protein</fullName>
    </submittedName>
</protein>
<dbReference type="AlphaFoldDB" id="I7B7D5"/>
<organism evidence="2 3">
    <name type="scientific">Pseudomonas putida (strain DOT-T1E)</name>
    <dbReference type="NCBI Taxonomy" id="1196325"/>
    <lineage>
        <taxon>Bacteria</taxon>
        <taxon>Pseudomonadati</taxon>
        <taxon>Pseudomonadota</taxon>
        <taxon>Gammaproteobacteria</taxon>
        <taxon>Pseudomonadales</taxon>
        <taxon>Pseudomonadaceae</taxon>
        <taxon>Pseudomonas</taxon>
    </lineage>
</organism>
<keyword evidence="1" id="KW-0175">Coiled coil</keyword>
<feature type="coiled-coil region" evidence="1">
    <location>
        <begin position="97"/>
        <end position="127"/>
    </location>
</feature>
<reference evidence="3" key="1">
    <citation type="journal article" date="2013" name="Microb. Biotechnol.">
        <title>Metabolic potential of the organic-solvent tolerant Pseudomonas putida DOT-T1E deduced from its annotated genome.</title>
        <authorList>
            <person name="Udaondo Z."/>
            <person name="Molina L."/>
            <person name="Daniels C."/>
            <person name="Gomez M.J."/>
            <person name="Molina-Henares M.A."/>
            <person name="Matilla M.A."/>
            <person name="Roca A."/>
            <person name="Fernandez M."/>
            <person name="Duque E."/>
            <person name="Segura A."/>
            <person name="Ramos J.L."/>
        </authorList>
    </citation>
    <scope>NUCLEOTIDE SEQUENCE [LARGE SCALE GENOMIC DNA]</scope>
    <source>
        <strain evidence="3">DOT-T1E</strain>
    </source>
</reference>
<evidence type="ECO:0000313" key="3">
    <source>
        <dbReference type="Proteomes" id="UP000006503"/>
    </source>
</evidence>
<dbReference type="KEGG" id="ppx:T1E_1393"/>
<dbReference type="Proteomes" id="UP000006503">
    <property type="component" value="Chromosome"/>
</dbReference>
<accession>I7B7D5</accession>
<sequence>MAAKDEVMPTEKQPAWPDHFRYIDSIGPEGVTIVCRRYVVIRESEHCYWLVPEGSEGYAVARQEATGKVWGNAKRVSKSSWRRFAYPDKEEALRSYKARKRHQLSHAELALERAKAALADIKDLEAINDEHLCAGGDYIKELNWVDC</sequence>
<dbReference type="HOGENOM" id="CLU_1804532_0_0_6"/>
<dbReference type="EMBL" id="CP003734">
    <property type="protein sequence ID" value="AFO47248.1"/>
    <property type="molecule type" value="Genomic_DNA"/>
</dbReference>